<accession>A0ABZ2MIY8</accession>
<evidence type="ECO:0000313" key="4">
    <source>
        <dbReference type="Proteomes" id="UP001382727"/>
    </source>
</evidence>
<protein>
    <submittedName>
        <fullName evidence="3">DUF4245 domain-containing protein</fullName>
    </submittedName>
</protein>
<dbReference type="RefSeq" id="WP_338750582.1">
    <property type="nucleotide sequence ID" value="NZ_CP144913.1"/>
</dbReference>
<evidence type="ECO:0000313" key="3">
    <source>
        <dbReference type="EMBL" id="WXB77051.1"/>
    </source>
</evidence>
<keyword evidence="2" id="KW-1133">Transmembrane helix</keyword>
<reference evidence="3 4" key="1">
    <citation type="submission" date="2024-02" db="EMBL/GenBank/DDBJ databases">
        <title>Janibacter sp. nov., isolated from gut of marine sandworm.</title>
        <authorList>
            <person name="Kim B."/>
            <person name="Jun M.O."/>
            <person name="Shin N.-R."/>
        </authorList>
    </citation>
    <scope>NUCLEOTIDE SEQUENCE [LARGE SCALE GENOMIC DNA]</scope>
    <source>
        <strain evidence="3 4">A1S7</strain>
    </source>
</reference>
<evidence type="ECO:0000256" key="2">
    <source>
        <dbReference type="SAM" id="Phobius"/>
    </source>
</evidence>
<dbReference type="EMBL" id="CP144913">
    <property type="protein sequence ID" value="WXB77051.1"/>
    <property type="molecule type" value="Genomic_DNA"/>
</dbReference>
<sequence>MSSTPGESAESVPRPQQPVEPTPAEMAAQQGVPARGASHYAKGTAANMARSMAVIIAIALALYFISGRTNGQAPDTVDVVGTAQHHAQQSGHPFAYPEGLPDGWAPSTVRYASTSGAMTWNAGYTTPDDEFVSVKQAADPGEEWLATQTHDSGTVGELTTKDGREWVKRAADGAGQRSLVLEPTASEELTTVVTGSGSWAQLQEFAEHLVPASTGAKGESSGSSP</sequence>
<dbReference type="InterPro" id="IPR025339">
    <property type="entry name" value="DUF4245"/>
</dbReference>
<dbReference type="Pfam" id="PF14030">
    <property type="entry name" value="DUF4245"/>
    <property type="match status" value="1"/>
</dbReference>
<evidence type="ECO:0000256" key="1">
    <source>
        <dbReference type="SAM" id="MobiDB-lite"/>
    </source>
</evidence>
<organism evidence="3 4">
    <name type="scientific">Janibacter alittae</name>
    <dbReference type="NCBI Taxonomy" id="3115209"/>
    <lineage>
        <taxon>Bacteria</taxon>
        <taxon>Bacillati</taxon>
        <taxon>Actinomycetota</taxon>
        <taxon>Actinomycetes</taxon>
        <taxon>Micrococcales</taxon>
        <taxon>Intrasporangiaceae</taxon>
        <taxon>Janibacter</taxon>
    </lineage>
</organism>
<proteinExistence type="predicted"/>
<keyword evidence="2" id="KW-0472">Membrane</keyword>
<dbReference type="Proteomes" id="UP001382727">
    <property type="component" value="Chromosome"/>
</dbReference>
<feature type="region of interest" description="Disordered" evidence="1">
    <location>
        <begin position="1"/>
        <end position="35"/>
    </location>
</feature>
<gene>
    <name evidence="3" type="ORF">V1351_03040</name>
</gene>
<keyword evidence="2" id="KW-0812">Transmembrane</keyword>
<feature type="transmembrane region" description="Helical" evidence="2">
    <location>
        <begin position="48"/>
        <end position="65"/>
    </location>
</feature>
<keyword evidence="4" id="KW-1185">Reference proteome</keyword>
<name>A0ABZ2MIY8_9MICO</name>